<reference evidence="1" key="1">
    <citation type="journal article" date="2020" name="New Phytol.">
        <title>Comparative genomics reveals dynamic genome evolution in host specialist ectomycorrhizal fungi.</title>
        <authorList>
            <person name="Lofgren L.A."/>
            <person name="Nguyen N.H."/>
            <person name="Vilgalys R."/>
            <person name="Ruytinx J."/>
            <person name="Liao H.L."/>
            <person name="Branco S."/>
            <person name="Kuo A."/>
            <person name="LaButti K."/>
            <person name="Lipzen A."/>
            <person name="Andreopoulos W."/>
            <person name="Pangilinan J."/>
            <person name="Riley R."/>
            <person name="Hundley H."/>
            <person name="Na H."/>
            <person name="Barry K."/>
            <person name="Grigoriev I.V."/>
            <person name="Stajich J.E."/>
            <person name="Kennedy P.G."/>
        </authorList>
    </citation>
    <scope>NUCLEOTIDE SEQUENCE</scope>
    <source>
        <strain evidence="1">S12</strain>
    </source>
</reference>
<feature type="non-terminal residue" evidence="1">
    <location>
        <position position="315"/>
    </location>
</feature>
<dbReference type="GeneID" id="64592218"/>
<proteinExistence type="predicted"/>
<dbReference type="InterPro" id="IPR046521">
    <property type="entry name" value="DUF6698"/>
</dbReference>
<dbReference type="OrthoDB" id="3220614at2759"/>
<organism evidence="1 2">
    <name type="scientific">Suillus plorans</name>
    <dbReference type="NCBI Taxonomy" id="116603"/>
    <lineage>
        <taxon>Eukaryota</taxon>
        <taxon>Fungi</taxon>
        <taxon>Dikarya</taxon>
        <taxon>Basidiomycota</taxon>
        <taxon>Agaricomycotina</taxon>
        <taxon>Agaricomycetes</taxon>
        <taxon>Agaricomycetidae</taxon>
        <taxon>Boletales</taxon>
        <taxon>Suillineae</taxon>
        <taxon>Suillaceae</taxon>
        <taxon>Suillus</taxon>
    </lineage>
</organism>
<dbReference type="Pfam" id="PF20414">
    <property type="entry name" value="DUF6698"/>
    <property type="match status" value="1"/>
</dbReference>
<comment type="caution">
    <text evidence="1">The sequence shown here is derived from an EMBL/GenBank/DDBJ whole genome shotgun (WGS) entry which is preliminary data.</text>
</comment>
<sequence>EGRVIRRLVCLTERVEDLVTEFDRRVTLGIDSDDDTSLNDSEDDRRYRSYKKLATWCPTVRKLVHSEVENRELSYIYSKLNKGADGARGDDTTRLKVVVASWLMQQTPHPTPIIHGQNKLGRGFNNDATGRLICPVDYDWNDPVVQQSIRDYHPDYRVTAHSWPSFLYKDETYDPLKPTDGLFKGQFLLKTFKYIFTSPTSAEMDEQEQLSPEVLSTQGRPKQRRTNGECRTRSNLRFALSSTGSWRIVDDEFNHQEFYDNIVDFFELAVTSDAAKEVEDLLLWWNRKVFGRKHVSTYRPQRVEQLSVARCSARH</sequence>
<evidence type="ECO:0000313" key="1">
    <source>
        <dbReference type="EMBL" id="KAG1788932.1"/>
    </source>
</evidence>
<name>A0A9P7DE78_9AGAM</name>
<gene>
    <name evidence="1" type="ORF">HD556DRAFT_1244498</name>
</gene>
<keyword evidence="2" id="KW-1185">Reference proteome</keyword>
<dbReference type="EMBL" id="JABBWE010000063">
    <property type="protein sequence ID" value="KAG1788932.1"/>
    <property type="molecule type" value="Genomic_DNA"/>
</dbReference>
<evidence type="ECO:0000313" key="2">
    <source>
        <dbReference type="Proteomes" id="UP000719766"/>
    </source>
</evidence>
<dbReference type="Proteomes" id="UP000719766">
    <property type="component" value="Unassembled WGS sequence"/>
</dbReference>
<protein>
    <submittedName>
        <fullName evidence="1">Uncharacterized protein</fullName>
    </submittedName>
</protein>
<dbReference type="AlphaFoldDB" id="A0A9P7DE78"/>
<accession>A0A9P7DE78</accession>
<dbReference type="RefSeq" id="XP_041156079.1">
    <property type="nucleotide sequence ID" value="XM_041298454.1"/>
</dbReference>